<dbReference type="InterPro" id="IPR029063">
    <property type="entry name" value="SAM-dependent_MTases_sf"/>
</dbReference>
<name>A0A9D1HXR1_9ACTN</name>
<sequence length="847" mass="96371">MDTTCLERFAPWARTELIKGVDQRAYNLAIKPDADNHQPADATVVNGRVLSNLEQRQRAELVRRIEQRGYSVFIEEMAYTWFNRLIAIRYMEVHDYLPSHTRILSSDTGSFESQAVHDVLTLDLEGLVKEQVLTFIEQGDKDNELFRLIVLAQCNELAEAMPTVFGHMDDADVLMLPDNLLKEGSVVAHLVQDIPENVWYDVEALGWLYQFYNAERKDEFFKSKRKATPEDIAPATQLFTPDWIVRYMVDNSLGRLWMLNHPESRLCEYAHAEDPRDRLMEYYIKPDAEHEDFIRVTSPEDITFCDLACGSGHILVYAFKMLMAIYEEQGYRRRDIPELILTKNLSGMEIDPRAAQIETLVLAMCARKHDRRFFSRGVTADITVLESIEIDADSLLLTSPLREKPELLDTLAHLGEIGSLFQPSDSDIAALEEDLTDAMGEDLFSSHTNKLVEQALKVCRALTRHFDVVVANPPYMGSSSFNSFMSKWIKKHYPDSCRDLCTAFIERSYDLAYERGYSAMVTMQSWMFLGSFEKMRTRIIDEKTILTMAHLGTRAFDAIGGEVVSVTADVFYNGKSASKGVYVRLVDIVGSEPKREKLLEAIQNPDCGWFYRADAVTFHDIPGSPIAYWLSPSAVSSFLKFPRLDSIVSLQAGITTGNNQRYILSWWELSICFIDSQCTSVSRVAKEKAWYPCNKGGRFRKWYGNRESVMNFSRSAQNEMRELPGYRPVSLKEQFHSSISWSDITADHNSFRLNGSNCLFEHAGSCAFGKEEDLIAVAGFLNSSTSQALINAMNPTLNCNAGVVSRLPYIVSSPLKISQLVHQCVINARRDYDSQETSWDFKRSPLV</sequence>
<dbReference type="GO" id="GO:0003676">
    <property type="term" value="F:nucleic acid binding"/>
    <property type="evidence" value="ECO:0007669"/>
    <property type="project" value="InterPro"/>
</dbReference>
<evidence type="ECO:0000256" key="1">
    <source>
        <dbReference type="ARBA" id="ARBA00011900"/>
    </source>
</evidence>
<proteinExistence type="predicted"/>
<protein>
    <recommendedName>
        <fullName evidence="1">site-specific DNA-methyltransferase (adenine-specific)</fullName>
        <ecNumber evidence="1">2.1.1.72</ecNumber>
    </recommendedName>
</protein>
<dbReference type="PRINTS" id="PR00507">
    <property type="entry name" value="N12N6MTFRASE"/>
</dbReference>
<dbReference type="GO" id="GO:0009007">
    <property type="term" value="F:site-specific DNA-methyltransferase (adenine-specific) activity"/>
    <property type="evidence" value="ECO:0007669"/>
    <property type="project" value="UniProtKB-EC"/>
</dbReference>
<keyword evidence="3" id="KW-0808">Transferase</keyword>
<dbReference type="Pfam" id="PF07669">
    <property type="entry name" value="Eco57I"/>
    <property type="match status" value="1"/>
</dbReference>
<evidence type="ECO:0000313" key="7">
    <source>
        <dbReference type="EMBL" id="HIU23583.1"/>
    </source>
</evidence>
<organism evidence="7 8">
    <name type="scientific">Candidatus Coprovicinus avistercoris</name>
    <dbReference type="NCBI Taxonomy" id="2840754"/>
    <lineage>
        <taxon>Bacteria</taxon>
        <taxon>Bacillati</taxon>
        <taxon>Actinomycetota</taxon>
        <taxon>Coriobacteriia</taxon>
        <taxon>Coriobacteriales</taxon>
        <taxon>Coriobacteriaceae</taxon>
        <taxon>Coriobacteriaceae incertae sedis</taxon>
        <taxon>Candidatus Coprovicinus</taxon>
    </lineage>
</organism>
<evidence type="ECO:0000256" key="3">
    <source>
        <dbReference type="ARBA" id="ARBA00022679"/>
    </source>
</evidence>
<evidence type="ECO:0000259" key="6">
    <source>
        <dbReference type="Pfam" id="PF07669"/>
    </source>
</evidence>
<dbReference type="EC" id="2.1.1.72" evidence="1"/>
<dbReference type="PROSITE" id="PS00092">
    <property type="entry name" value="N6_MTASE"/>
    <property type="match status" value="1"/>
</dbReference>
<dbReference type="InterPro" id="IPR047939">
    <property type="entry name" value="BREX_1_PglX"/>
</dbReference>
<evidence type="ECO:0000256" key="2">
    <source>
        <dbReference type="ARBA" id="ARBA00022603"/>
    </source>
</evidence>
<dbReference type="NCBIfam" id="NF033452">
    <property type="entry name" value="BREX_1_MTaseX"/>
    <property type="match status" value="1"/>
</dbReference>
<dbReference type="InterPro" id="IPR002052">
    <property type="entry name" value="DNA_methylase_N6_adenine_CS"/>
</dbReference>
<dbReference type="EMBL" id="DVMQ01000005">
    <property type="protein sequence ID" value="HIU23583.1"/>
    <property type="molecule type" value="Genomic_DNA"/>
</dbReference>
<reference evidence="7" key="2">
    <citation type="journal article" date="2021" name="PeerJ">
        <title>Extensive microbial diversity within the chicken gut microbiome revealed by metagenomics and culture.</title>
        <authorList>
            <person name="Gilroy R."/>
            <person name="Ravi A."/>
            <person name="Getino M."/>
            <person name="Pursley I."/>
            <person name="Horton D.L."/>
            <person name="Alikhan N.F."/>
            <person name="Baker D."/>
            <person name="Gharbi K."/>
            <person name="Hall N."/>
            <person name="Watson M."/>
            <person name="Adriaenssens E.M."/>
            <person name="Foster-Nyarko E."/>
            <person name="Jarju S."/>
            <person name="Secka A."/>
            <person name="Antonio M."/>
            <person name="Oren A."/>
            <person name="Chaudhuri R.R."/>
            <person name="La Ragione R."/>
            <person name="Hildebrand F."/>
            <person name="Pallen M.J."/>
        </authorList>
    </citation>
    <scope>NUCLEOTIDE SEQUENCE</scope>
    <source>
        <strain evidence="7">ChiHjej12B11-29160</strain>
    </source>
</reference>
<dbReference type="PANTHER" id="PTHR33841:SF1">
    <property type="entry name" value="DNA METHYLTRANSFERASE A"/>
    <property type="match status" value="1"/>
</dbReference>
<evidence type="ECO:0000256" key="4">
    <source>
        <dbReference type="ARBA" id="ARBA00022691"/>
    </source>
</evidence>
<comment type="caution">
    <text evidence="7">The sequence shown here is derived from an EMBL/GenBank/DDBJ whole genome shotgun (WGS) entry which is preliminary data.</text>
</comment>
<gene>
    <name evidence="7" type="primary">pglX</name>
    <name evidence="7" type="ORF">IAD17_01475</name>
</gene>
<dbReference type="GO" id="GO:0006304">
    <property type="term" value="P:DNA modification"/>
    <property type="evidence" value="ECO:0007669"/>
    <property type="project" value="InterPro"/>
</dbReference>
<accession>A0A9D1HXR1</accession>
<keyword evidence="2" id="KW-0489">Methyltransferase</keyword>
<dbReference type="Gene3D" id="3.40.50.150">
    <property type="entry name" value="Vaccinia Virus protein VP39"/>
    <property type="match status" value="1"/>
</dbReference>
<dbReference type="InterPro" id="IPR011639">
    <property type="entry name" value="MethylTrfase_TaqI-like_dom"/>
</dbReference>
<feature type="domain" description="Type II methyltransferase M.TaqI-like" evidence="6">
    <location>
        <begin position="343"/>
        <end position="552"/>
    </location>
</feature>
<keyword evidence="4" id="KW-0949">S-adenosyl-L-methionine</keyword>
<dbReference type="AlphaFoldDB" id="A0A9D1HXR1"/>
<dbReference type="PANTHER" id="PTHR33841">
    <property type="entry name" value="DNA METHYLTRANSFERASE YEEA-RELATED"/>
    <property type="match status" value="1"/>
</dbReference>
<dbReference type="SUPFAM" id="SSF53335">
    <property type="entry name" value="S-adenosyl-L-methionine-dependent methyltransferases"/>
    <property type="match status" value="1"/>
</dbReference>
<dbReference type="GO" id="GO:0032259">
    <property type="term" value="P:methylation"/>
    <property type="evidence" value="ECO:0007669"/>
    <property type="project" value="UniProtKB-KW"/>
</dbReference>
<evidence type="ECO:0000256" key="5">
    <source>
        <dbReference type="ARBA" id="ARBA00047942"/>
    </source>
</evidence>
<evidence type="ECO:0000313" key="8">
    <source>
        <dbReference type="Proteomes" id="UP000824078"/>
    </source>
</evidence>
<reference evidence="7" key="1">
    <citation type="submission" date="2020-10" db="EMBL/GenBank/DDBJ databases">
        <authorList>
            <person name="Gilroy R."/>
        </authorList>
    </citation>
    <scope>NUCLEOTIDE SEQUENCE</scope>
    <source>
        <strain evidence="7">ChiHjej12B11-29160</strain>
    </source>
</reference>
<dbReference type="InterPro" id="IPR050953">
    <property type="entry name" value="N4_N6_ade-DNA_methylase"/>
</dbReference>
<dbReference type="Proteomes" id="UP000824078">
    <property type="component" value="Unassembled WGS sequence"/>
</dbReference>
<comment type="catalytic activity">
    <reaction evidence="5">
        <text>a 2'-deoxyadenosine in DNA + S-adenosyl-L-methionine = an N(6)-methyl-2'-deoxyadenosine in DNA + S-adenosyl-L-homocysteine + H(+)</text>
        <dbReference type="Rhea" id="RHEA:15197"/>
        <dbReference type="Rhea" id="RHEA-COMP:12418"/>
        <dbReference type="Rhea" id="RHEA-COMP:12419"/>
        <dbReference type="ChEBI" id="CHEBI:15378"/>
        <dbReference type="ChEBI" id="CHEBI:57856"/>
        <dbReference type="ChEBI" id="CHEBI:59789"/>
        <dbReference type="ChEBI" id="CHEBI:90615"/>
        <dbReference type="ChEBI" id="CHEBI:90616"/>
        <dbReference type="EC" id="2.1.1.72"/>
    </reaction>
</comment>